<dbReference type="InterPro" id="IPR001936">
    <property type="entry name" value="RasGAP_dom"/>
</dbReference>
<dbReference type="SMART" id="SM00323">
    <property type="entry name" value="RasGAP"/>
    <property type="match status" value="1"/>
</dbReference>
<dbReference type="GO" id="GO:0005096">
    <property type="term" value="F:GTPase activator activity"/>
    <property type="evidence" value="ECO:0007669"/>
    <property type="project" value="UniProtKB-KW"/>
</dbReference>
<keyword evidence="2" id="KW-0597">Phosphoprotein</keyword>
<dbReference type="CDD" id="cd00170">
    <property type="entry name" value="SEC14"/>
    <property type="match status" value="1"/>
</dbReference>
<accession>A0A1Y2F5C0</accession>
<dbReference type="STRING" id="1754190.A0A1Y2F5C0"/>
<feature type="compositionally biased region" description="Low complexity" evidence="3">
    <location>
        <begin position="1771"/>
        <end position="1782"/>
    </location>
</feature>
<dbReference type="InterPro" id="IPR036865">
    <property type="entry name" value="CRAL-TRIO_dom_sf"/>
</dbReference>
<evidence type="ECO:0000256" key="1">
    <source>
        <dbReference type="ARBA" id="ARBA00022468"/>
    </source>
</evidence>
<evidence type="ECO:0000259" key="4">
    <source>
        <dbReference type="PROSITE" id="PS50018"/>
    </source>
</evidence>
<comment type="caution">
    <text evidence="5">The sequence shown here is derived from an EMBL/GenBank/DDBJ whole genome shotgun (WGS) entry which is preliminary data.</text>
</comment>
<feature type="compositionally biased region" description="Polar residues" evidence="3">
    <location>
        <begin position="1790"/>
        <end position="1801"/>
    </location>
</feature>
<dbReference type="SUPFAM" id="SSF48350">
    <property type="entry name" value="GTPase activation domain, GAP"/>
    <property type="match status" value="1"/>
</dbReference>
<dbReference type="PANTHER" id="PTHR10194">
    <property type="entry name" value="RAS GTPASE-ACTIVATING PROTEINS"/>
    <property type="match status" value="1"/>
</dbReference>
<dbReference type="SUPFAM" id="SSF48371">
    <property type="entry name" value="ARM repeat"/>
    <property type="match status" value="1"/>
</dbReference>
<evidence type="ECO:0000313" key="6">
    <source>
        <dbReference type="Proteomes" id="UP000193920"/>
    </source>
</evidence>
<dbReference type="PANTHER" id="PTHR10194:SF142">
    <property type="entry name" value="NEUROFIBROMIN"/>
    <property type="match status" value="1"/>
</dbReference>
<dbReference type="InterPro" id="IPR039360">
    <property type="entry name" value="Ras_GTPase"/>
</dbReference>
<dbReference type="InterPro" id="IPR011993">
    <property type="entry name" value="PH-like_dom_sf"/>
</dbReference>
<dbReference type="SUPFAM" id="SSF52087">
    <property type="entry name" value="CRAL/TRIO domain"/>
    <property type="match status" value="1"/>
</dbReference>
<sequence>MFNKMFILLLNVNKDSIQFTFLNDIISIQGSESNTIFALINRVCNRVQFPTGLYSALESDGLFIQNIRTIIELSETRLSEVIGILTQHLDAISKNTITRIVSLSNVNNTNINNIGNNPIVDEPINEGEYLQAQLFILKLMSACLYYNWNNLYADKSKRRNDELNDPSIPVKPHRGRSVTIEKKPPPLKEIESPFEFDDNLAKYILSVVIRFFQTSSTQIISDNITHNTFNIQTSNENPSISSCIPEFKSIYILKEVIANIVNFPVPSITSYDNTNMASLEIFKEIQKYAGRIIFYLSASNWVPIFQRIKSRLVCLAFNNNSDMKTNNTDLSDLLSTNPSDIFTSSNGAASNIQINEANSTDLTELRLLEWLCLNRNRLFALFNEFISCFKWLKKTPQIVAAILLRKAIWNWIIVHPIEFGNLWKEPVKVDSGPEKLFDVIANISDNSKKKALFWPLQTMLLIISPDSLYKIGVNDVNVSNSSLAKKAAFLEMLRKSLKSSRLSDVAAFSYVDICRASTFVSKTDGSALRLLVPNIENELKERLFDISRANINQPDSIIDQQLLIDCLTSLLKLNLTNALGYLNKQQALVPTLLQDNVPFYYKIVLVKSYYSIASERYQLPWNPPTESVLLTICQPLRSLFLNNIMGENAKRVNYDKKQKRFQIEEFNEKVEIVSYILKIWNLCPYVALAGNQDVKSNSSDISRVLNGLTACALDTNVSIGRYSCELLKKLFLPENIEQWDGSSRIELSVAQQNSAQDNNSFNAIPIYVRAYHNESSSEEQNKLMINFWKLSSQVILNVSKQLLDTRPDVDPSILQIVKTGLKLLKSLLLERNNYLSIHRNHSNQGIGHGDRYSCGVVLEIALLVFLCSSDTEISYISATCFDILTQEAILTGEMDKEDLNSKSNREKNSTNENEFSSHLKNLNIYRNIIQQLNIGVVTSQKVQQKRIRNVLRNIDSPTVGIMGAYEEIYRRWYKLTGYITIPRNKNIQQSNSNFGSPILPNGNWDDYYNNNFDEIKKKGSNPRYQIHAEEYIFAEDKGEWKNYTGFLCVLGGCCFIAGQIVTQMVKQGKVPQSSLSKGINNISFEGKFDPEVFGDPNYLALPSIARLYSNGYDLIDKFVHALVDLLGSDNVMVRESVKELLGNELNTLLYSNFLRCLDLYMKRSFFDEKDNIICSEKNTTFIENAISIFRCLVDRDDTTDYFGSMDLASLIITFIRYVDRLSEAPSQYNTALRIKVRITQLCDSIYSKKEFSRLCNSVKFRNKLVESFVGWINDKENVQGERVYKEDLANIHSTSKESKLHIDLDISCMKTITVLLVQLPLQPEDAHEATIEEEKTRLFNKYFQFFITLLRRSRLLEIIESGDYRGATSELSNLLSKSKDYVRWMGPLKDYSILALSNLLSSNLDIGLKYSLPLGYHEDTKTRAAFMQIFTNILNQVSDFEDLLEENKEKVMIERYKKLIDLFTENDLTIALALCEVAPVGDIDEIAQLILAIIRNNRELTLKLIKIVVKKEVNKTESPANLFRRNSMATRLLTIFAKYEGSYYLKRTLQPYLIKLVADSVDKSYEIDPTKIQYGDKDSNIENLKNACQGFVDVITNSQGIPSCFIDLCTFIAEIVEDKFHGSHLQAVGGFIFLRFFCPAIVSPDELVAIPQSAKELRRGLVLCTKVIQNLANHVSFGVKETFMIELNGFLNGNFAPVQKFLMRISGLDGNLPEIDDQYYGKNEAQIEPNSNVVYKLHYYLVENQEKIERVGKEMISRKSKHSKKNTLYGSNQNVHSSQSSSEDIRDTKQLTQSKSNSTKNPFEQFTSLINQLGPAPEISETQSTFTYIGKAGVINQLFIEFLQRNEHHRNLDAVKDSKVFYEGGTSKERNPVFYLIARRVPSENDDMELLLYYIFTLIKPYFGRSYEIVIDCSFFDIGNEIKSNYWLNILPLFPPEAFDNLARIYLYNVTTVFKKWSKQFAKSISSRVLKKMVCVNYGDQLPISNYISYSELKLPKSTILLEKDIITSFSPVTRITHYKSRNQVNLKINKDSIIITTSKKQELFGIPCIFNDVIPISEIVDILYSSDPDDESDFVIRYGQDKRMQSFSSPKRDQIFTAIRASRSRFQYSRTSGMAERILRPGDVPGTILNMALLNAGSEDATLRLSAYNLLYTLSLAFSFDVDNQLLGTKGLCIPSNNINFIINISEKLARNKPELTLELLLEAFEGMKKSSNDLKHYCLEYISPWIPNLALYANPGSFSETDKNKEVSEKLEEILRQFIDLSITENDMYASMQIKIWKVLGEVEEIVSQVIDVLIQKALEHGPLTPQSEVVCNTIVSYASSNVQLVAGKIISKLRKKLKVSSFNGAVSLTDHPEWDQLTIMIRLILMLSFSNNVFVQQYLPELFHIVTMFVGVGTPLIRASIHGLVVNLIHSMCINLSPESETFKNLSVQLSEFVEQKCTVLFGLSKGSQNAFTNISEAMSDPYEGITLSALEMVSTTLLNIMTYGAPTEEISATWKSRWMSLITSTAFQYNPALQPRAFVAMGCLARDEVDDDLLYQILVALRNALALYDQTECTYIISIIMCLTNVIENLPLDSRYMSSMFWLGMALIQIGNIPLFQGALNLLQVVLRTLEANECFVDETVSSYLLKAREPLTDIVIKMDEAVGTYFSVNFPFAVSTNLIKGLRHPATKSATVSLLMTFLEISSKACGGACIGANNTVGPELIGYIAPLLPITEKLNELFWSVGVIDDVYGDIDINGLENYNKIPKILDKLSLDEKNAILLATMMATMLQSSDYENEQIFIYRFFAELSVTLPDIFIMIYDSILPKITYSNINNQSQAVAEVAQSTIITIISRPDNDTWQNHPRRHQLINYLKNIGFFGLPESGLFTRASKPKKIELSQLACAIVEAIVS</sequence>
<organism evidence="5 6">
    <name type="scientific">Neocallimastix californiae</name>
    <dbReference type="NCBI Taxonomy" id="1754190"/>
    <lineage>
        <taxon>Eukaryota</taxon>
        <taxon>Fungi</taxon>
        <taxon>Fungi incertae sedis</taxon>
        <taxon>Chytridiomycota</taxon>
        <taxon>Chytridiomycota incertae sedis</taxon>
        <taxon>Neocallimastigomycetes</taxon>
        <taxon>Neocallimastigales</taxon>
        <taxon>Neocallimastigaceae</taxon>
        <taxon>Neocallimastix</taxon>
    </lineage>
</organism>
<evidence type="ECO:0000256" key="3">
    <source>
        <dbReference type="SAM" id="MobiDB-lite"/>
    </source>
</evidence>
<dbReference type="Gene3D" id="3.40.525.10">
    <property type="entry name" value="CRAL-TRIO lipid binding domain"/>
    <property type="match status" value="1"/>
</dbReference>
<proteinExistence type="predicted"/>
<evidence type="ECO:0000256" key="2">
    <source>
        <dbReference type="ARBA" id="ARBA00022553"/>
    </source>
</evidence>
<dbReference type="InterPro" id="IPR016024">
    <property type="entry name" value="ARM-type_fold"/>
</dbReference>
<evidence type="ECO:0000313" key="5">
    <source>
        <dbReference type="EMBL" id="ORY79118.1"/>
    </source>
</evidence>
<dbReference type="InterPro" id="IPR001251">
    <property type="entry name" value="CRAL-TRIO_dom"/>
</dbReference>
<gene>
    <name evidence="5" type="ORF">LY90DRAFT_500721</name>
</gene>
<dbReference type="InterPro" id="IPR008936">
    <property type="entry name" value="Rho_GTPase_activation_prot"/>
</dbReference>
<dbReference type="PROSITE" id="PS00509">
    <property type="entry name" value="RAS_GTPASE_ACTIV_1"/>
    <property type="match status" value="1"/>
</dbReference>
<feature type="domain" description="Ras-GAP" evidence="4">
    <location>
        <begin position="1482"/>
        <end position="1673"/>
    </location>
</feature>
<dbReference type="PROSITE" id="PS50018">
    <property type="entry name" value="RAS_GTPASE_ACTIV_2"/>
    <property type="match status" value="1"/>
</dbReference>
<dbReference type="OrthoDB" id="28245at2759"/>
<dbReference type="InterPro" id="IPR023152">
    <property type="entry name" value="RasGAP_CS"/>
</dbReference>
<dbReference type="Gene3D" id="1.10.506.10">
    <property type="entry name" value="GTPase Activation - p120gap, domain 1"/>
    <property type="match status" value="2"/>
</dbReference>
<dbReference type="Proteomes" id="UP000193920">
    <property type="component" value="Unassembled WGS sequence"/>
</dbReference>
<dbReference type="Pfam" id="PF13716">
    <property type="entry name" value="CRAL_TRIO_2"/>
    <property type="match status" value="1"/>
</dbReference>
<dbReference type="EMBL" id="MCOG01000015">
    <property type="protein sequence ID" value="ORY79118.1"/>
    <property type="molecule type" value="Genomic_DNA"/>
</dbReference>
<dbReference type="Gene3D" id="2.30.29.30">
    <property type="entry name" value="Pleckstrin-homology domain (PH domain)/Phosphotyrosine-binding domain (PTB)"/>
    <property type="match status" value="1"/>
</dbReference>
<reference evidence="5 6" key="1">
    <citation type="submission" date="2016-08" db="EMBL/GenBank/DDBJ databases">
        <title>A Parts List for Fungal Cellulosomes Revealed by Comparative Genomics.</title>
        <authorList>
            <consortium name="DOE Joint Genome Institute"/>
            <person name="Haitjema C.H."/>
            <person name="Gilmore S.P."/>
            <person name="Henske J.K."/>
            <person name="Solomon K.V."/>
            <person name="De Groot R."/>
            <person name="Kuo A."/>
            <person name="Mondo S.J."/>
            <person name="Salamov A.A."/>
            <person name="Labutti K."/>
            <person name="Zhao Z."/>
            <person name="Chiniquy J."/>
            <person name="Barry K."/>
            <person name="Brewer H.M."/>
            <person name="Purvine S.O."/>
            <person name="Wright A.T."/>
            <person name="Boxma B."/>
            <person name="Van Alen T."/>
            <person name="Hackstein J.H."/>
            <person name="Baker S.E."/>
            <person name="Grigoriev I.V."/>
            <person name="O'Malley M.A."/>
        </authorList>
    </citation>
    <scope>NUCLEOTIDE SEQUENCE [LARGE SCALE GENOMIC DNA]</scope>
    <source>
        <strain evidence="5 6">G1</strain>
    </source>
</reference>
<feature type="region of interest" description="Disordered" evidence="3">
    <location>
        <begin position="1755"/>
        <end position="1801"/>
    </location>
</feature>
<dbReference type="Pfam" id="PF00616">
    <property type="entry name" value="RasGAP"/>
    <property type="match status" value="2"/>
</dbReference>
<keyword evidence="6" id="KW-1185">Reference proteome</keyword>
<protein>
    <recommendedName>
        <fullName evidence="4">Ras-GAP domain-containing protein</fullName>
    </recommendedName>
</protein>
<keyword evidence="1" id="KW-0343">GTPase activation</keyword>
<name>A0A1Y2F5C0_9FUNG</name>